<keyword evidence="3" id="KW-1185">Reference proteome</keyword>
<feature type="transmembrane region" description="Helical" evidence="1">
    <location>
        <begin position="46"/>
        <end position="72"/>
    </location>
</feature>
<keyword evidence="1" id="KW-0812">Transmembrane</keyword>
<evidence type="ECO:0000313" key="2">
    <source>
        <dbReference type="EMBL" id="KAE9591295.1"/>
    </source>
</evidence>
<reference evidence="3" key="1">
    <citation type="journal article" date="2020" name="Nat. Commun.">
        <title>Genome sequence of the cluster root forming white lupin.</title>
        <authorList>
            <person name="Hufnagel B."/>
            <person name="Marques A."/>
            <person name="Soriano A."/>
            <person name="Marques L."/>
            <person name="Divol F."/>
            <person name="Doumas P."/>
            <person name="Sallet E."/>
            <person name="Mancinotti D."/>
            <person name="Carrere S."/>
            <person name="Marande W."/>
            <person name="Arribat S."/>
            <person name="Keller J."/>
            <person name="Huneau C."/>
            <person name="Blein T."/>
            <person name="Aime D."/>
            <person name="Laguerre M."/>
            <person name="Taylor J."/>
            <person name="Schubert V."/>
            <person name="Nelson M."/>
            <person name="Geu-Flores F."/>
            <person name="Crespi M."/>
            <person name="Gallardo-Guerrero K."/>
            <person name="Delaux P.-M."/>
            <person name="Salse J."/>
            <person name="Berges H."/>
            <person name="Guyot R."/>
            <person name="Gouzy J."/>
            <person name="Peret B."/>
        </authorList>
    </citation>
    <scope>NUCLEOTIDE SEQUENCE [LARGE SCALE GENOMIC DNA]</scope>
    <source>
        <strain evidence="3">cv. Amiga</strain>
    </source>
</reference>
<dbReference type="AlphaFoldDB" id="A0A6A4NKF0"/>
<keyword evidence="1" id="KW-0472">Membrane</keyword>
<evidence type="ECO:0000256" key="1">
    <source>
        <dbReference type="SAM" id="Phobius"/>
    </source>
</evidence>
<dbReference type="EMBL" id="WOCE01000020">
    <property type="protein sequence ID" value="KAE9591295.1"/>
    <property type="molecule type" value="Genomic_DNA"/>
</dbReference>
<proteinExistence type="predicted"/>
<comment type="caution">
    <text evidence="2">The sequence shown here is derived from an EMBL/GenBank/DDBJ whole genome shotgun (WGS) entry which is preliminary data.</text>
</comment>
<accession>A0A6A4NKF0</accession>
<sequence>MMPHATNLERDIRIIQSMFHLRDVKKNKNASSAVLKKKNSTLNMKVLSMFLQCMFLLIYSTLYNFLIVIILLDGQEFLVKSKKKT</sequence>
<keyword evidence="1" id="KW-1133">Transmembrane helix</keyword>
<dbReference type="Proteomes" id="UP000447434">
    <property type="component" value="Chromosome 20"/>
</dbReference>
<gene>
    <name evidence="2" type="ORF">Lalb_Chr20g0116981</name>
</gene>
<name>A0A6A4NKF0_LUPAL</name>
<protein>
    <submittedName>
        <fullName evidence="2">Uncharacterized protein</fullName>
    </submittedName>
</protein>
<organism evidence="2 3">
    <name type="scientific">Lupinus albus</name>
    <name type="common">White lupine</name>
    <name type="synonym">Lupinus termis</name>
    <dbReference type="NCBI Taxonomy" id="3870"/>
    <lineage>
        <taxon>Eukaryota</taxon>
        <taxon>Viridiplantae</taxon>
        <taxon>Streptophyta</taxon>
        <taxon>Embryophyta</taxon>
        <taxon>Tracheophyta</taxon>
        <taxon>Spermatophyta</taxon>
        <taxon>Magnoliopsida</taxon>
        <taxon>eudicotyledons</taxon>
        <taxon>Gunneridae</taxon>
        <taxon>Pentapetalae</taxon>
        <taxon>rosids</taxon>
        <taxon>fabids</taxon>
        <taxon>Fabales</taxon>
        <taxon>Fabaceae</taxon>
        <taxon>Papilionoideae</taxon>
        <taxon>50 kb inversion clade</taxon>
        <taxon>genistoids sensu lato</taxon>
        <taxon>core genistoids</taxon>
        <taxon>Genisteae</taxon>
        <taxon>Lupinus</taxon>
    </lineage>
</organism>
<evidence type="ECO:0000313" key="3">
    <source>
        <dbReference type="Proteomes" id="UP000447434"/>
    </source>
</evidence>